<name>A0A021VXR6_9CELL</name>
<dbReference type="AlphaFoldDB" id="A0A021VXR6"/>
<comment type="caution">
    <text evidence="2">The sequence shown here is derived from an EMBL/GenBank/DDBJ whole genome shotgun (WGS) entry which is preliminary data.</text>
</comment>
<dbReference type="EMBL" id="AXCW01000016">
    <property type="protein sequence ID" value="EYR64820.1"/>
    <property type="molecule type" value="Genomic_DNA"/>
</dbReference>
<accession>A0A021VXR6</accession>
<sequence>MREDAGPLQPEVERFVVRREVGQTVLELGDRAVRDVPVEGESDVPALRRGPAHRRCAGAVERTRSEVDGRQRPGEVLEGRVGRTERGEEAHRHQHARPRPAGPPGARQDRRCARAEA</sequence>
<gene>
    <name evidence="2" type="ORF">N866_04315</name>
</gene>
<protein>
    <submittedName>
        <fullName evidence="2">Uncharacterized protein</fullName>
    </submittedName>
</protein>
<evidence type="ECO:0000313" key="3">
    <source>
        <dbReference type="Proteomes" id="UP000019753"/>
    </source>
</evidence>
<dbReference type="Proteomes" id="UP000019753">
    <property type="component" value="Unassembled WGS sequence"/>
</dbReference>
<reference evidence="2 3" key="1">
    <citation type="submission" date="2014-01" db="EMBL/GenBank/DDBJ databases">
        <title>Actinotalea ferrariae CF5-4.</title>
        <authorList>
            <person name="Chen F."/>
            <person name="Li Y."/>
            <person name="Wang G."/>
        </authorList>
    </citation>
    <scope>NUCLEOTIDE SEQUENCE [LARGE SCALE GENOMIC DNA]</scope>
    <source>
        <strain evidence="2 3">CF5-4</strain>
    </source>
</reference>
<proteinExistence type="predicted"/>
<keyword evidence="3" id="KW-1185">Reference proteome</keyword>
<evidence type="ECO:0000256" key="1">
    <source>
        <dbReference type="SAM" id="MobiDB-lite"/>
    </source>
</evidence>
<organism evidence="2 3">
    <name type="scientific">Actinotalea ferrariae CF5-4</name>
    <dbReference type="NCBI Taxonomy" id="948458"/>
    <lineage>
        <taxon>Bacteria</taxon>
        <taxon>Bacillati</taxon>
        <taxon>Actinomycetota</taxon>
        <taxon>Actinomycetes</taxon>
        <taxon>Micrococcales</taxon>
        <taxon>Cellulomonadaceae</taxon>
        <taxon>Actinotalea</taxon>
    </lineage>
</organism>
<feature type="region of interest" description="Disordered" evidence="1">
    <location>
        <begin position="40"/>
        <end position="117"/>
    </location>
</feature>
<feature type="compositionally biased region" description="Basic and acidic residues" evidence="1">
    <location>
        <begin position="61"/>
        <end position="91"/>
    </location>
</feature>
<feature type="compositionally biased region" description="Basic and acidic residues" evidence="1">
    <location>
        <begin position="107"/>
        <end position="117"/>
    </location>
</feature>
<evidence type="ECO:0000313" key="2">
    <source>
        <dbReference type="EMBL" id="EYR64820.1"/>
    </source>
</evidence>